<sequence length="93" mass="10339">MGKILGENGRVKPTITYTGSYISSKSMLSVEMTQELRKRKLAMSWEGGLPTVLLGRDRLRRRRQSPAKVCEISATPCTMGPLLKSRTSNLTLV</sequence>
<evidence type="ECO:0000313" key="2">
    <source>
        <dbReference type="Proteomes" id="UP001060085"/>
    </source>
</evidence>
<keyword evidence="2" id="KW-1185">Reference proteome</keyword>
<name>A0ACC0BH43_CATRO</name>
<reference evidence="2" key="1">
    <citation type="journal article" date="2023" name="Nat. Plants">
        <title>Single-cell RNA sequencing provides a high-resolution roadmap for understanding the multicellular compartmentation of specialized metabolism.</title>
        <authorList>
            <person name="Sun S."/>
            <person name="Shen X."/>
            <person name="Li Y."/>
            <person name="Li Y."/>
            <person name="Wang S."/>
            <person name="Li R."/>
            <person name="Zhang H."/>
            <person name="Shen G."/>
            <person name="Guo B."/>
            <person name="Wei J."/>
            <person name="Xu J."/>
            <person name="St-Pierre B."/>
            <person name="Chen S."/>
            <person name="Sun C."/>
        </authorList>
    </citation>
    <scope>NUCLEOTIDE SEQUENCE [LARGE SCALE GENOMIC DNA]</scope>
</reference>
<gene>
    <name evidence="1" type="ORF">M9H77_12350</name>
</gene>
<proteinExistence type="predicted"/>
<dbReference type="Proteomes" id="UP001060085">
    <property type="component" value="Linkage Group LG03"/>
</dbReference>
<comment type="caution">
    <text evidence="1">The sequence shown here is derived from an EMBL/GenBank/DDBJ whole genome shotgun (WGS) entry which is preliminary data.</text>
</comment>
<evidence type="ECO:0000313" key="1">
    <source>
        <dbReference type="EMBL" id="KAI5671986.1"/>
    </source>
</evidence>
<dbReference type="EMBL" id="CM044703">
    <property type="protein sequence ID" value="KAI5671986.1"/>
    <property type="molecule type" value="Genomic_DNA"/>
</dbReference>
<accession>A0ACC0BH43</accession>
<protein>
    <submittedName>
        <fullName evidence="1">Uncharacterized protein</fullName>
    </submittedName>
</protein>
<organism evidence="1 2">
    <name type="scientific">Catharanthus roseus</name>
    <name type="common">Madagascar periwinkle</name>
    <name type="synonym">Vinca rosea</name>
    <dbReference type="NCBI Taxonomy" id="4058"/>
    <lineage>
        <taxon>Eukaryota</taxon>
        <taxon>Viridiplantae</taxon>
        <taxon>Streptophyta</taxon>
        <taxon>Embryophyta</taxon>
        <taxon>Tracheophyta</taxon>
        <taxon>Spermatophyta</taxon>
        <taxon>Magnoliopsida</taxon>
        <taxon>eudicotyledons</taxon>
        <taxon>Gunneridae</taxon>
        <taxon>Pentapetalae</taxon>
        <taxon>asterids</taxon>
        <taxon>lamiids</taxon>
        <taxon>Gentianales</taxon>
        <taxon>Apocynaceae</taxon>
        <taxon>Rauvolfioideae</taxon>
        <taxon>Vinceae</taxon>
        <taxon>Catharanthinae</taxon>
        <taxon>Catharanthus</taxon>
    </lineage>
</organism>